<dbReference type="RefSeq" id="WP_015352434.1">
    <property type="nucleotide sequence ID" value="NC_020126.1"/>
</dbReference>
<protein>
    <submittedName>
        <fullName evidence="1">Uncharacterized protein</fullName>
    </submittedName>
</protein>
<reference evidence="1 2" key="1">
    <citation type="journal article" date="2013" name="Genome Announc.">
        <title>Complete genome sequence of Myxococcus stipitatus strain DSM 14675, a fruiting myxobacterium.</title>
        <authorList>
            <person name="Huntley S."/>
            <person name="Kneip S."/>
            <person name="Treuner-Lange A."/>
            <person name="Sogaard-Andersen L."/>
        </authorList>
    </citation>
    <scope>NUCLEOTIDE SEQUENCE [LARGE SCALE GENOMIC DNA]</scope>
    <source>
        <strain evidence="2">DSM 14675 / JCM 12634 / Mx s8</strain>
    </source>
</reference>
<dbReference type="Proteomes" id="UP000011131">
    <property type="component" value="Chromosome"/>
</dbReference>
<dbReference type="Pfam" id="PF09684">
    <property type="entry name" value="Tail_P2_I"/>
    <property type="match status" value="1"/>
</dbReference>
<keyword evidence="2" id="KW-1185">Reference proteome</keyword>
<sequence>MSGRESLYARLPAIYRRRDAELGGPLRALLSVIDRQLETVRADIETTWDNAFVETAEEWLIPYLGGALGVPVARDVQAIAFSRRALVANTLGYRRRKGTAAMLEQLSRDLTNYPARVVEFFTRLAWNESINHPTGRHATLDLRSTVALERLSGPFEEATRTVDVRSIHSGRGQHNLPNIGLFLWRTQLRALTAATAPSMALVGQSAFRFNPFGVDRPLYAALETETDPAAIATEASVPLALSRRRLWERARQLGSQMKFPFSIAVHGLEGGNNPVVRPVSATQVAICDLSAIETNPATVAADQVVVDPELGRFVLGSDFTTGLSGIEVFTHHIIATAGQLGAGPWDRDDDAQAWLERFTAPPEARTIGFQVLVARRGTGPDVVPTLDQAVTRWHDYLNGLPGDAARGRALGIILIGDSATHAPPAQVIRVPTGAVLGILGATWPEVPEAPGTRIKGEMVAEGVRPLVTGDLLIQGNATSATNRGEVLLGGFALTGSVRVELGSLDRLRLASLSVLGAQAVRVNTTNGSNAALELTLERTIANGITAYQSIGNIVLTDSAVTGALHAPKSPLEARGSTVLGACQSGRLSASNCIFVGAVLVEQHQEGCLRFSYYPRANSRVPPSFRCQPDLAFEAAEGNAQLTTLVGLRMKPRFVSTDPHAPGFLLLDPECPPEIRTAAEDGGEPGCWHHLQHGIRLANLRNAIPQFLRFGMEPGIFFLV</sequence>
<dbReference type="AlphaFoldDB" id="L7UJU4"/>
<dbReference type="HOGENOM" id="CLU_377112_0_0_7"/>
<evidence type="ECO:0000313" key="1">
    <source>
        <dbReference type="EMBL" id="AGC48180.1"/>
    </source>
</evidence>
<gene>
    <name evidence="1" type="ordered locus">MYSTI_06907</name>
</gene>
<dbReference type="KEGG" id="msd:MYSTI_06907"/>
<dbReference type="STRING" id="1278073.MYSTI_06907"/>
<dbReference type="InterPro" id="IPR006521">
    <property type="entry name" value="Tail_protein_I"/>
</dbReference>
<organism evidence="1 2">
    <name type="scientific">Myxococcus stipitatus (strain DSM 14675 / JCM 12634 / Mx s8)</name>
    <dbReference type="NCBI Taxonomy" id="1278073"/>
    <lineage>
        <taxon>Bacteria</taxon>
        <taxon>Pseudomonadati</taxon>
        <taxon>Myxococcota</taxon>
        <taxon>Myxococcia</taxon>
        <taxon>Myxococcales</taxon>
        <taxon>Cystobacterineae</taxon>
        <taxon>Myxococcaceae</taxon>
        <taxon>Myxococcus</taxon>
    </lineage>
</organism>
<proteinExistence type="predicted"/>
<evidence type="ECO:0000313" key="2">
    <source>
        <dbReference type="Proteomes" id="UP000011131"/>
    </source>
</evidence>
<accession>L7UJU4</accession>
<dbReference type="EMBL" id="CP004025">
    <property type="protein sequence ID" value="AGC48180.1"/>
    <property type="molecule type" value="Genomic_DNA"/>
</dbReference>
<dbReference type="OrthoDB" id="626916at2"/>
<dbReference type="eggNOG" id="COG3292">
    <property type="taxonomic scope" value="Bacteria"/>
</dbReference>
<name>L7UJU4_MYXSD</name>
<dbReference type="PATRIC" id="fig|1278073.3.peg.7013"/>